<evidence type="ECO:0000256" key="2">
    <source>
        <dbReference type="SAM" id="SignalP"/>
    </source>
</evidence>
<dbReference type="Gene3D" id="3.40.50.1110">
    <property type="entry name" value="SGNH hydrolase"/>
    <property type="match status" value="1"/>
</dbReference>
<dbReference type="Gene3D" id="2.130.10.130">
    <property type="entry name" value="Integrin alpha, N-terminal"/>
    <property type="match status" value="1"/>
</dbReference>
<reference evidence="4" key="1">
    <citation type="submission" date="2020-05" db="EMBL/GenBank/DDBJ databases">
        <title>Mycena genomes resolve the evolution of fungal bioluminescence.</title>
        <authorList>
            <person name="Tsai I.J."/>
        </authorList>
    </citation>
    <scope>NUCLEOTIDE SEQUENCE</scope>
    <source>
        <strain evidence="4">160909Yilan</strain>
    </source>
</reference>
<dbReference type="InterPro" id="IPR028994">
    <property type="entry name" value="Integrin_alpha_N"/>
</dbReference>
<dbReference type="InterPro" id="IPR036514">
    <property type="entry name" value="SGNH_hydro_sf"/>
</dbReference>
<dbReference type="InterPro" id="IPR051532">
    <property type="entry name" value="Ester_Hydrolysis_Enzymes"/>
</dbReference>
<evidence type="ECO:0000256" key="1">
    <source>
        <dbReference type="ARBA" id="ARBA00022729"/>
    </source>
</evidence>
<dbReference type="PANTHER" id="PTHR30383">
    <property type="entry name" value="THIOESTERASE 1/PROTEASE 1/LYSOPHOSPHOLIPASE L1"/>
    <property type="match status" value="1"/>
</dbReference>
<keyword evidence="1 2" id="KW-0732">Signal</keyword>
<organism evidence="4 5">
    <name type="scientific">Mycena sanguinolenta</name>
    <dbReference type="NCBI Taxonomy" id="230812"/>
    <lineage>
        <taxon>Eukaryota</taxon>
        <taxon>Fungi</taxon>
        <taxon>Dikarya</taxon>
        <taxon>Basidiomycota</taxon>
        <taxon>Agaricomycotina</taxon>
        <taxon>Agaricomycetes</taxon>
        <taxon>Agaricomycetidae</taxon>
        <taxon>Agaricales</taxon>
        <taxon>Marasmiineae</taxon>
        <taxon>Mycenaceae</taxon>
        <taxon>Mycena</taxon>
    </lineage>
</organism>
<feature type="chain" id="PRO_5034781279" evidence="2">
    <location>
        <begin position="22"/>
        <end position="840"/>
    </location>
</feature>
<name>A0A8H6XZP4_9AGAR</name>
<protein>
    <submittedName>
        <fullName evidence="4">SGNH hydrolase</fullName>
    </submittedName>
</protein>
<proteinExistence type="predicted"/>
<sequence>MQLPWARAVAFFACFALAANAYENEHHENWRPRRGVPLYSRAIDPVLKPQIDAAIAATANIPHHFWSGRIPPGEPENTVEFFARDQARRLGGTTLEDTLVNVAMPAFSQRDQDSVDTWGGPDNVFDTLEFPFLQANPSVTAVIEIDVNQDGTDQPFTLWPVQPPPPASTVVQSSVAMACSIFARSGLWQRERDSATPNIVIHSPYGWLYGGQMSATNTGAFTYSITPEVTRTRPDQAHMATWIAANPSIDVQFATTSSWQPTTVNFGTGFVPYATACPYGADIGKMGGLRIRALPAGDSITWGFQSSTGDGYRLDLQDMIDAGNIIDYIGSVESGTMSDPENEGHPGAEIAAIAGFTLPDLSQNPNVILLLAGTNDINNNDNIADAPARLLSLIDQITGTLPTAVVLVGTLPLNGDPNIEINVEAFNDNITQSLLMRAADGVRVYPVDMENIEANDMADSLHPNDEGYAIMAQCWFSALWQVTEWGWLEPATGDLPGNKQFCSTDPIWFPQGEIANGAGLGPNGGMFDCVLDPEEQDCGCEFTEPNVPAQAFPIPASGNCSDLNDNSTAVRFADLNGDGRAEYLWLDNKGVTTAFLNLGSTQSGINASQVQWLPSGVIATGVGATRSQVQFADLNGDGRAEYLWVHDDGSVEAWLNLDGPDDGPDAAKVSWFPAGTIATGIGEDGAGVRFADLNGDGRAEYLWLDENGAMTAYLNLGSTTGGEGAANVQWLPQGVVATGPANGATRDNVILADINGDGRADYLTVTHTGGVVEAWINGGGPNDGPNAAQVVWFPQGVIATGVGTSGLGVQFADLNGDGRAEYLDVNYLTSAVNAWLNGCA</sequence>
<dbReference type="SUPFAM" id="SSF52266">
    <property type="entry name" value="SGNH hydrolase"/>
    <property type="match status" value="1"/>
</dbReference>
<evidence type="ECO:0000313" key="5">
    <source>
        <dbReference type="Proteomes" id="UP000623467"/>
    </source>
</evidence>
<feature type="signal peptide" evidence="2">
    <location>
        <begin position="1"/>
        <end position="21"/>
    </location>
</feature>
<dbReference type="InterPro" id="IPR013517">
    <property type="entry name" value="FG-GAP"/>
</dbReference>
<keyword evidence="4" id="KW-0378">Hydrolase</keyword>
<dbReference type="Pfam" id="PF13472">
    <property type="entry name" value="Lipase_GDSL_2"/>
    <property type="match status" value="1"/>
</dbReference>
<comment type="caution">
    <text evidence="4">The sequence shown here is derived from an EMBL/GenBank/DDBJ whole genome shotgun (WGS) entry which is preliminary data.</text>
</comment>
<keyword evidence="5" id="KW-1185">Reference proteome</keyword>
<dbReference type="Proteomes" id="UP000623467">
    <property type="component" value="Unassembled WGS sequence"/>
</dbReference>
<dbReference type="EMBL" id="JACAZH010000015">
    <property type="protein sequence ID" value="KAF7349724.1"/>
    <property type="molecule type" value="Genomic_DNA"/>
</dbReference>
<evidence type="ECO:0000259" key="3">
    <source>
        <dbReference type="Pfam" id="PF13472"/>
    </source>
</evidence>
<gene>
    <name evidence="4" type="ORF">MSAN_01699200</name>
</gene>
<feature type="domain" description="SGNH hydrolase-type esterase" evidence="3">
    <location>
        <begin position="297"/>
        <end position="470"/>
    </location>
</feature>
<accession>A0A8H6XZP4</accession>
<dbReference type="AlphaFoldDB" id="A0A8H6XZP4"/>
<dbReference type="GO" id="GO:0004622">
    <property type="term" value="F:phosphatidylcholine lysophospholipase activity"/>
    <property type="evidence" value="ECO:0007669"/>
    <property type="project" value="TreeGrafter"/>
</dbReference>
<dbReference type="PANTHER" id="PTHR30383:SF5">
    <property type="entry name" value="SGNH HYDROLASE-TYPE ESTERASE DOMAIN-CONTAINING PROTEIN"/>
    <property type="match status" value="1"/>
</dbReference>
<dbReference type="SUPFAM" id="SSF69318">
    <property type="entry name" value="Integrin alpha N-terminal domain"/>
    <property type="match status" value="1"/>
</dbReference>
<dbReference type="Pfam" id="PF13517">
    <property type="entry name" value="FG-GAP_3"/>
    <property type="match status" value="2"/>
</dbReference>
<dbReference type="InterPro" id="IPR013830">
    <property type="entry name" value="SGNH_hydro"/>
</dbReference>
<dbReference type="OrthoDB" id="2878038at2759"/>
<evidence type="ECO:0000313" key="4">
    <source>
        <dbReference type="EMBL" id="KAF7349724.1"/>
    </source>
</evidence>